<dbReference type="InterPro" id="IPR012349">
    <property type="entry name" value="Split_barrel_FMN-bd"/>
</dbReference>
<evidence type="ECO:0000313" key="2">
    <source>
        <dbReference type="Proteomes" id="UP000719942"/>
    </source>
</evidence>
<dbReference type="Proteomes" id="UP000719942">
    <property type="component" value="Unassembled WGS sequence"/>
</dbReference>
<dbReference type="SUPFAM" id="SSF50475">
    <property type="entry name" value="FMN-binding split barrel"/>
    <property type="match status" value="1"/>
</dbReference>
<reference evidence="1 2" key="1">
    <citation type="submission" date="2021-03" db="EMBL/GenBank/DDBJ databases">
        <title>Caproiciproducens sp. nov. isolated from feces of cow.</title>
        <authorList>
            <person name="Choi J.-Y."/>
        </authorList>
    </citation>
    <scope>NUCLEOTIDE SEQUENCE [LARGE SCALE GENOMIC DNA]</scope>
    <source>
        <strain evidence="1 2">AGMB10547</strain>
    </source>
</reference>
<protein>
    <submittedName>
        <fullName evidence="1">Pyridoxamine 5'-phosphate oxidase family protein</fullName>
    </submittedName>
</protein>
<accession>A0ABS7DJ28</accession>
<dbReference type="Pfam" id="PF12900">
    <property type="entry name" value="Pyridox_ox_2"/>
    <property type="match status" value="1"/>
</dbReference>
<name>A0ABS7DJ28_9FIRM</name>
<dbReference type="Gene3D" id="2.30.110.10">
    <property type="entry name" value="Electron Transport, Fmn-binding Protein, Chain A"/>
    <property type="match status" value="1"/>
</dbReference>
<dbReference type="InterPro" id="IPR024747">
    <property type="entry name" value="Pyridox_Oxase-rel"/>
</dbReference>
<proteinExistence type="predicted"/>
<dbReference type="EMBL" id="JAGFNZ010000001">
    <property type="protein sequence ID" value="MBW7571299.1"/>
    <property type="molecule type" value="Genomic_DNA"/>
</dbReference>
<sequence length="156" mass="17446">MRRQDREITDPRKIDEIILACDCCRLGFADENGVYIVPLNFGYASADGKRSFYFHGAKEGRKIDLINQTGRAGFELDTKHEVTGGETACDYSFRYQSVIGQGTVSLLTDAEEKKAALQLIMAHYSDKSDWAFPDTAVRAVAVFQLKVSELACKEHL</sequence>
<dbReference type="PANTHER" id="PTHR34071">
    <property type="entry name" value="5-NITROIMIDAZOLE ANTIBIOTICS RESISTANCE PROTEIN, NIMA-FAMILY-RELATED PROTEIN-RELATED"/>
    <property type="match status" value="1"/>
</dbReference>
<dbReference type="PANTHER" id="PTHR34071:SF2">
    <property type="entry name" value="FLAVIN-NUCLEOTIDE-BINDING PROTEIN"/>
    <property type="match status" value="1"/>
</dbReference>
<organism evidence="1 2">
    <name type="scientific">Caproiciproducens faecalis</name>
    <dbReference type="NCBI Taxonomy" id="2820301"/>
    <lineage>
        <taxon>Bacteria</taxon>
        <taxon>Bacillati</taxon>
        <taxon>Bacillota</taxon>
        <taxon>Clostridia</taxon>
        <taxon>Eubacteriales</taxon>
        <taxon>Acutalibacteraceae</taxon>
        <taxon>Caproiciproducens</taxon>
    </lineage>
</organism>
<comment type="caution">
    <text evidence="1">The sequence shown here is derived from an EMBL/GenBank/DDBJ whole genome shotgun (WGS) entry which is preliminary data.</text>
</comment>
<dbReference type="RefSeq" id="WP_219938513.1">
    <property type="nucleotide sequence ID" value="NZ_JAGFNZ010000001.1"/>
</dbReference>
<gene>
    <name evidence="1" type="ORF">J5W02_00595</name>
</gene>
<keyword evidence="2" id="KW-1185">Reference proteome</keyword>
<evidence type="ECO:0000313" key="1">
    <source>
        <dbReference type="EMBL" id="MBW7571299.1"/>
    </source>
</evidence>